<keyword evidence="2" id="KW-1185">Reference proteome</keyword>
<gene>
    <name evidence="1" type="ORF">SAMN06297251_10588</name>
</gene>
<dbReference type="RefSeq" id="WP_084409524.1">
    <property type="nucleotide sequence ID" value="NZ_FWXR01000005.1"/>
</dbReference>
<protein>
    <recommendedName>
        <fullName evidence="3">DUF1491 family protein</fullName>
    </recommendedName>
</protein>
<dbReference type="Proteomes" id="UP000192656">
    <property type="component" value="Unassembled WGS sequence"/>
</dbReference>
<dbReference type="Gene3D" id="3.40.1530.20">
    <property type="entry name" value="Protein of unknown function (DUF1491)"/>
    <property type="match status" value="1"/>
</dbReference>
<evidence type="ECO:0008006" key="3">
    <source>
        <dbReference type="Google" id="ProtNLM"/>
    </source>
</evidence>
<dbReference type="AlphaFoldDB" id="A0A1W2AUA3"/>
<organism evidence="1 2">
    <name type="scientific">Fulvimarina manganoxydans</name>
    <dbReference type="NCBI Taxonomy" id="937218"/>
    <lineage>
        <taxon>Bacteria</taxon>
        <taxon>Pseudomonadati</taxon>
        <taxon>Pseudomonadota</taxon>
        <taxon>Alphaproteobacteria</taxon>
        <taxon>Hyphomicrobiales</taxon>
        <taxon>Aurantimonadaceae</taxon>
        <taxon>Fulvimarina</taxon>
    </lineage>
</organism>
<proteinExistence type="predicted"/>
<dbReference type="OrthoDB" id="9809136at2"/>
<sequence>MRITSELFVAQLVRRVFNDGGFAAVGRKGADAAGAIFILNRDRLGEVTFFTPAIQSLVEDGSTRLFMREAACGEAEIDARLQREARFDPDFWIVEIEVDDPARYLEIVEMGDPKAV</sequence>
<reference evidence="1 2" key="1">
    <citation type="submission" date="2017-04" db="EMBL/GenBank/DDBJ databases">
        <authorList>
            <person name="Afonso C.L."/>
            <person name="Miller P.J."/>
            <person name="Scott M.A."/>
            <person name="Spackman E."/>
            <person name="Goraichik I."/>
            <person name="Dimitrov K.M."/>
            <person name="Suarez D.L."/>
            <person name="Swayne D.E."/>
        </authorList>
    </citation>
    <scope>NUCLEOTIDE SEQUENCE [LARGE SCALE GENOMIC DNA]</scope>
    <source>
        <strain evidence="1 2">CGMCC 1.10972</strain>
    </source>
</reference>
<dbReference type="EMBL" id="FWXR01000005">
    <property type="protein sequence ID" value="SMC64307.1"/>
    <property type="molecule type" value="Genomic_DNA"/>
</dbReference>
<evidence type="ECO:0000313" key="1">
    <source>
        <dbReference type="EMBL" id="SMC64307.1"/>
    </source>
</evidence>
<dbReference type="InterPro" id="IPR009964">
    <property type="entry name" value="DUF1491"/>
</dbReference>
<evidence type="ECO:0000313" key="2">
    <source>
        <dbReference type="Proteomes" id="UP000192656"/>
    </source>
</evidence>
<dbReference type="STRING" id="937218.SAMN06297251_10588"/>
<accession>A0A1W2AUA3</accession>
<dbReference type="Pfam" id="PF07372">
    <property type="entry name" value="DUF1491"/>
    <property type="match status" value="1"/>
</dbReference>
<name>A0A1W2AUA3_9HYPH</name>